<reference evidence="2" key="1">
    <citation type="submission" date="2015-07" db="EMBL/GenBank/DDBJ databases">
        <title>MeaNS - Measles Nucleotide Surveillance Program.</title>
        <authorList>
            <person name="Tran T."/>
            <person name="Druce J."/>
        </authorList>
    </citation>
    <scope>NUCLEOTIDE SEQUENCE</scope>
    <source>
        <strain evidence="2">UCB-OBI-ISO-001</strain>
        <tissue evidence="2">Gonad</tissue>
    </source>
</reference>
<keyword evidence="1" id="KW-1133">Transmembrane helix</keyword>
<dbReference type="EMBL" id="KQ417729">
    <property type="protein sequence ID" value="KOF90559.1"/>
    <property type="molecule type" value="Genomic_DNA"/>
</dbReference>
<organism evidence="2">
    <name type="scientific">Octopus bimaculoides</name>
    <name type="common">California two-spotted octopus</name>
    <dbReference type="NCBI Taxonomy" id="37653"/>
    <lineage>
        <taxon>Eukaryota</taxon>
        <taxon>Metazoa</taxon>
        <taxon>Spiralia</taxon>
        <taxon>Lophotrochozoa</taxon>
        <taxon>Mollusca</taxon>
        <taxon>Cephalopoda</taxon>
        <taxon>Coleoidea</taxon>
        <taxon>Octopodiformes</taxon>
        <taxon>Octopoda</taxon>
        <taxon>Incirrata</taxon>
        <taxon>Octopodidae</taxon>
        <taxon>Octopus</taxon>
    </lineage>
</organism>
<sequence>MIRCWDRSSTGQVATGAGLRQGRCSAFKGFMNEIYLIAFFFFVLRNLISRSFFIEPLRYEKSLFMHLAFTVNMLYFLLKISRNNLFAKYQLIKIAVMMIAI</sequence>
<keyword evidence="1" id="KW-0812">Transmembrane</keyword>
<evidence type="ECO:0000313" key="2">
    <source>
        <dbReference type="EMBL" id="KOF90559.1"/>
    </source>
</evidence>
<name>A0A0L8HMY7_OCTBM</name>
<gene>
    <name evidence="2" type="ORF">OCBIM_22010971mg</name>
</gene>
<feature type="transmembrane region" description="Helical" evidence="1">
    <location>
        <begin position="63"/>
        <end position="80"/>
    </location>
</feature>
<protein>
    <submittedName>
        <fullName evidence="2">Uncharacterized protein</fullName>
    </submittedName>
</protein>
<dbReference type="AlphaFoldDB" id="A0A0L8HMY7"/>
<feature type="transmembrane region" description="Helical" evidence="1">
    <location>
        <begin position="30"/>
        <end position="48"/>
    </location>
</feature>
<accession>A0A0L8HMY7</accession>
<evidence type="ECO:0000256" key="1">
    <source>
        <dbReference type="SAM" id="Phobius"/>
    </source>
</evidence>
<keyword evidence="1" id="KW-0472">Membrane</keyword>
<proteinExistence type="predicted"/>